<keyword evidence="2" id="KW-1185">Reference proteome</keyword>
<gene>
    <name evidence="1" type="ORF">GOODEAATRI_030585</name>
</gene>
<evidence type="ECO:0008006" key="3">
    <source>
        <dbReference type="Google" id="ProtNLM"/>
    </source>
</evidence>
<evidence type="ECO:0000313" key="1">
    <source>
        <dbReference type="EMBL" id="MEQ2176689.1"/>
    </source>
</evidence>
<reference evidence="1 2" key="1">
    <citation type="submission" date="2021-06" db="EMBL/GenBank/DDBJ databases">
        <authorList>
            <person name="Palmer J.M."/>
        </authorList>
    </citation>
    <scope>NUCLEOTIDE SEQUENCE [LARGE SCALE GENOMIC DNA]</scope>
    <source>
        <strain evidence="1 2">GA_2019</strain>
        <tissue evidence="1">Muscle</tissue>
    </source>
</reference>
<dbReference type="EMBL" id="JAHRIO010054859">
    <property type="protein sequence ID" value="MEQ2176689.1"/>
    <property type="molecule type" value="Genomic_DNA"/>
</dbReference>
<organism evidence="1 2">
    <name type="scientific">Goodea atripinnis</name>
    <dbReference type="NCBI Taxonomy" id="208336"/>
    <lineage>
        <taxon>Eukaryota</taxon>
        <taxon>Metazoa</taxon>
        <taxon>Chordata</taxon>
        <taxon>Craniata</taxon>
        <taxon>Vertebrata</taxon>
        <taxon>Euteleostomi</taxon>
        <taxon>Actinopterygii</taxon>
        <taxon>Neopterygii</taxon>
        <taxon>Teleostei</taxon>
        <taxon>Neoteleostei</taxon>
        <taxon>Acanthomorphata</taxon>
        <taxon>Ovalentaria</taxon>
        <taxon>Atherinomorphae</taxon>
        <taxon>Cyprinodontiformes</taxon>
        <taxon>Goodeidae</taxon>
        <taxon>Goodea</taxon>
    </lineage>
</organism>
<accession>A0ABV0NZ62</accession>
<protein>
    <recommendedName>
        <fullName evidence="3">Secreted protein</fullName>
    </recommendedName>
</protein>
<comment type="caution">
    <text evidence="1">The sequence shown here is derived from an EMBL/GenBank/DDBJ whole genome shotgun (WGS) entry which is preliminary data.</text>
</comment>
<dbReference type="Proteomes" id="UP001476798">
    <property type="component" value="Unassembled WGS sequence"/>
</dbReference>
<proteinExistence type="predicted"/>
<sequence length="111" mass="11280">MWQRYKVVVVFSSASFGSSGEVCCISLLSSAALQSSNCCTVLISSLVKASPSSLSSTDACSFVLLDHNSSLCSSLTSEIPGSSKLNCCVGAISSVEAGTAGGLAPEMTKDK</sequence>
<evidence type="ECO:0000313" key="2">
    <source>
        <dbReference type="Proteomes" id="UP001476798"/>
    </source>
</evidence>
<name>A0ABV0NZ62_9TELE</name>